<dbReference type="Proteomes" id="UP000477911">
    <property type="component" value="Unassembled WGS sequence"/>
</dbReference>
<dbReference type="GO" id="GO:0016020">
    <property type="term" value="C:membrane"/>
    <property type="evidence" value="ECO:0007669"/>
    <property type="project" value="UniProtKB-SubCell"/>
</dbReference>
<comment type="caution">
    <text evidence="8">The sequence shown here is derived from an EMBL/GenBank/DDBJ whole genome shotgun (WGS) entry which is preliminary data.</text>
</comment>
<feature type="transmembrane region" description="Helical" evidence="7">
    <location>
        <begin position="248"/>
        <end position="269"/>
    </location>
</feature>
<proteinExistence type="inferred from homology"/>
<evidence type="ECO:0000256" key="1">
    <source>
        <dbReference type="ARBA" id="ARBA00004141"/>
    </source>
</evidence>
<reference evidence="8 9" key="1">
    <citation type="submission" date="2019-12" db="EMBL/GenBank/DDBJ databases">
        <authorList>
            <person name="Li M."/>
        </authorList>
    </citation>
    <scope>NUCLEOTIDE SEQUENCE [LARGE SCALE GENOMIC DNA]</scope>
    <source>
        <strain evidence="8 9">GBMRC 2024</strain>
    </source>
</reference>
<keyword evidence="9" id="KW-1185">Reference proteome</keyword>
<feature type="transmembrane region" description="Helical" evidence="7">
    <location>
        <begin position="150"/>
        <end position="173"/>
    </location>
</feature>
<comment type="subcellular location">
    <subcellularLocation>
        <location evidence="1">Membrane</location>
        <topology evidence="1">Multi-pass membrane protein</topology>
    </subcellularLocation>
</comment>
<keyword evidence="4 7" id="KW-1133">Transmembrane helix</keyword>
<dbReference type="EMBL" id="WUMU01000010">
    <property type="protein sequence ID" value="MXN18228.1"/>
    <property type="molecule type" value="Genomic_DNA"/>
</dbReference>
<evidence type="ECO:0000256" key="3">
    <source>
        <dbReference type="ARBA" id="ARBA00022692"/>
    </source>
</evidence>
<comment type="similarity">
    <text evidence="2">Belongs to the autoinducer-2 exporter (AI-2E) (TC 2.A.86) family.</text>
</comment>
<evidence type="ECO:0000256" key="2">
    <source>
        <dbReference type="ARBA" id="ARBA00009773"/>
    </source>
</evidence>
<feature type="transmembrane region" description="Helical" evidence="7">
    <location>
        <begin position="61"/>
        <end position="80"/>
    </location>
</feature>
<evidence type="ECO:0000313" key="9">
    <source>
        <dbReference type="Proteomes" id="UP000477911"/>
    </source>
</evidence>
<feature type="transmembrane region" description="Helical" evidence="7">
    <location>
        <begin position="32"/>
        <end position="49"/>
    </location>
</feature>
<dbReference type="AlphaFoldDB" id="A0A6L7G3Z3"/>
<evidence type="ECO:0000256" key="6">
    <source>
        <dbReference type="SAM" id="MobiDB-lite"/>
    </source>
</evidence>
<dbReference type="InterPro" id="IPR002549">
    <property type="entry name" value="AI-2E-like"/>
</dbReference>
<evidence type="ECO:0000313" key="8">
    <source>
        <dbReference type="EMBL" id="MXN18228.1"/>
    </source>
</evidence>
<accession>A0A6L7G3Z3</accession>
<keyword evidence="5 7" id="KW-0472">Membrane</keyword>
<gene>
    <name evidence="8" type="ORF">GR170_10300</name>
</gene>
<feature type="transmembrane region" description="Helical" evidence="7">
    <location>
        <begin position="206"/>
        <end position="228"/>
    </location>
</feature>
<feature type="transmembrane region" description="Helical" evidence="7">
    <location>
        <begin position="7"/>
        <end position="26"/>
    </location>
</feature>
<organism evidence="8 9">
    <name type="scientific">Pseudooceanicola albus</name>
    <dbReference type="NCBI Taxonomy" id="2692189"/>
    <lineage>
        <taxon>Bacteria</taxon>
        <taxon>Pseudomonadati</taxon>
        <taxon>Pseudomonadota</taxon>
        <taxon>Alphaproteobacteria</taxon>
        <taxon>Rhodobacterales</taxon>
        <taxon>Paracoccaceae</taxon>
        <taxon>Pseudooceanicola</taxon>
    </lineage>
</organism>
<protein>
    <submittedName>
        <fullName evidence="8">AI-2E family transporter</fullName>
    </submittedName>
</protein>
<evidence type="ECO:0000256" key="7">
    <source>
        <dbReference type="SAM" id="Phobius"/>
    </source>
</evidence>
<evidence type="ECO:0000256" key="5">
    <source>
        <dbReference type="ARBA" id="ARBA00023136"/>
    </source>
</evidence>
<keyword evidence="3 7" id="KW-0812">Transmembrane</keyword>
<dbReference type="PANTHER" id="PTHR21716">
    <property type="entry name" value="TRANSMEMBRANE PROTEIN"/>
    <property type="match status" value="1"/>
</dbReference>
<dbReference type="PANTHER" id="PTHR21716:SF16">
    <property type="entry name" value="BLL1467 PROTEIN"/>
    <property type="match status" value="1"/>
</dbReference>
<dbReference type="GO" id="GO:0055085">
    <property type="term" value="P:transmembrane transport"/>
    <property type="evidence" value="ECO:0007669"/>
    <property type="project" value="TreeGrafter"/>
</dbReference>
<name>A0A6L7G3Z3_9RHOB</name>
<feature type="transmembrane region" description="Helical" evidence="7">
    <location>
        <begin position="310"/>
        <end position="333"/>
    </location>
</feature>
<dbReference type="Pfam" id="PF01594">
    <property type="entry name" value="AI-2E_transport"/>
    <property type="match status" value="1"/>
</dbReference>
<evidence type="ECO:0000256" key="4">
    <source>
        <dbReference type="ARBA" id="ARBA00022989"/>
    </source>
</evidence>
<sequence>MARNRYLQRIYVALSALAILFGFWSISLAKVVVLPIVLGLLIALTLAPFMRFLGRLRVPQALAAMLLIFSIGGASAYGMYMLRVPAQVLLEETPKIQTELRIKLWSVMRNVDKMQAATEELKQMASGGNNGNATDTRVIVQNGPSLLRSAAASAAGTGSTVIVALLLAMFLLASGGMFRHKFIDSFPDFASKRRAMRISRDVERQISRYLAAITVINAGLGLAIGGALHLMHMPYALLWGVAAFALNYLPYLGAVVGIAASGALALVTFDSTGQALLVPLTYMILTSLEGQILTPWVVGRHLQLNTPAVFLAVIFWAWLWGIAGALLAVPFLVMIKVVCDNVPELSVVARFLDGDDGPTLSRAERRRRRRARAEAARQRQALRSPAHVILPAETDPPIGAAAGHGPTPGLQPMKAPPRA</sequence>
<feature type="region of interest" description="Disordered" evidence="6">
    <location>
        <begin position="390"/>
        <end position="419"/>
    </location>
</feature>
<feature type="transmembrane region" description="Helical" evidence="7">
    <location>
        <begin position="276"/>
        <end position="298"/>
    </location>
</feature>